<evidence type="ECO:0000313" key="9">
    <source>
        <dbReference type="EnsemblMetazoa" id="XP_038055579.1"/>
    </source>
</evidence>
<comment type="subunit">
    <text evidence="5">Homotetramer. Interacts with Hsc70 as well as DNAJ homologs and Hsp90.</text>
</comment>
<dbReference type="PANTHER" id="PTHR45883">
    <property type="entry name" value="HSC70-INTERACTING PROTEIN"/>
    <property type="match status" value="1"/>
</dbReference>
<dbReference type="GO" id="GO:0030544">
    <property type="term" value="F:Hsp70 protein binding"/>
    <property type="evidence" value="ECO:0007669"/>
    <property type="project" value="TreeGrafter"/>
</dbReference>
<dbReference type="SMART" id="SM00028">
    <property type="entry name" value="TPR"/>
    <property type="match status" value="3"/>
</dbReference>
<keyword evidence="2" id="KW-0677">Repeat</keyword>
<comment type="similarity">
    <text evidence="1">Belongs to the FAM10 family.</text>
</comment>
<dbReference type="Gene3D" id="1.25.40.10">
    <property type="entry name" value="Tetratricopeptide repeat domain"/>
    <property type="match status" value="1"/>
</dbReference>
<dbReference type="CDD" id="cd14438">
    <property type="entry name" value="Hip_N"/>
    <property type="match status" value="1"/>
</dbReference>
<feature type="region of interest" description="Disordered" evidence="7">
    <location>
        <begin position="38"/>
        <end position="109"/>
    </location>
</feature>
<evidence type="ECO:0000313" key="10">
    <source>
        <dbReference type="Proteomes" id="UP000887568"/>
    </source>
</evidence>
<sequence>MDQASLDQLKAFVQLCKANPTVLHSPQLAFYREYLQSLGANLPTPPPPTEKPTSTASDESKPADAPPVPEPEPEPEPAMESEPEPAMEAEPEPEPEPEREPSSEESDLELDMEGVIEGDTDEPQHMGDDSLDVTDEMMEEASDKRSLAMAAVGDGNFDEAIKLFTEAIEKNPHSALLYAKRAGVYIKLKKPNAAIRDSDKAIKLNPDSAQGYKWKGIAHRLLGQWELAAKNLQSACKLDFDEVAYSTLKEVEPNAKLIAEHKRKYERKREEKDLNERRERVKKAKEAQEKARKEEEERRKNRGPTGMPGGFPGGFPGGMPGGFPGAMPGGFPGGMPGGFPGGAGGMGGGMGEGMGGGGAAGMPGGINLNDLQGFMQDPEIMAAFQDPEVMAAFSDVSQHPENIKNYQSNPKIANLIAKMQSSFSAGKDGPEPPQPPPEGDVD</sequence>
<feature type="compositionally biased region" description="Basic and acidic residues" evidence="7">
    <location>
        <begin position="267"/>
        <end position="299"/>
    </location>
</feature>
<dbReference type="RefSeq" id="XP_038055579.1">
    <property type="nucleotide sequence ID" value="XM_038199651.1"/>
</dbReference>
<dbReference type="SMART" id="SM00727">
    <property type="entry name" value="STI1"/>
    <property type="match status" value="1"/>
</dbReference>
<accession>A0A913ZVP8</accession>
<feature type="repeat" description="TPR" evidence="6">
    <location>
        <begin position="175"/>
        <end position="208"/>
    </location>
</feature>
<dbReference type="InterPro" id="IPR006636">
    <property type="entry name" value="STI1_HS-bd"/>
</dbReference>
<dbReference type="EnsemblMetazoa" id="XM_038199651.1">
    <property type="protein sequence ID" value="XP_038055579.1"/>
    <property type="gene ID" value="LOC119727660"/>
</dbReference>
<keyword evidence="3 6" id="KW-0802">TPR repeat</keyword>
<feature type="region of interest" description="Disordered" evidence="7">
    <location>
        <begin position="264"/>
        <end position="311"/>
    </location>
</feature>
<dbReference type="Pfam" id="PF14559">
    <property type="entry name" value="TPR_19"/>
    <property type="match status" value="1"/>
</dbReference>
<feature type="region of interest" description="Disordered" evidence="7">
    <location>
        <begin position="418"/>
        <end position="442"/>
    </location>
</feature>
<dbReference type="Gene3D" id="1.10.260.100">
    <property type="match status" value="1"/>
</dbReference>
<evidence type="ECO:0000256" key="7">
    <source>
        <dbReference type="SAM" id="MobiDB-lite"/>
    </source>
</evidence>
<feature type="compositionally biased region" description="Acidic residues" evidence="7">
    <location>
        <begin position="71"/>
        <end position="95"/>
    </location>
</feature>
<evidence type="ECO:0000259" key="8">
    <source>
        <dbReference type="SMART" id="SM00727"/>
    </source>
</evidence>
<proteinExistence type="inferred from homology"/>
<evidence type="ECO:0000256" key="2">
    <source>
        <dbReference type="ARBA" id="ARBA00022737"/>
    </source>
</evidence>
<dbReference type="InterPro" id="IPR034649">
    <property type="entry name" value="Hip_N"/>
</dbReference>
<dbReference type="OrthoDB" id="533763at2759"/>
<dbReference type="GO" id="GO:0046983">
    <property type="term" value="F:protein dimerization activity"/>
    <property type="evidence" value="ECO:0007669"/>
    <property type="project" value="InterPro"/>
</dbReference>
<dbReference type="AlphaFoldDB" id="A0A913ZVP8"/>
<protein>
    <recommendedName>
        <fullName evidence="8">STI1 domain-containing protein</fullName>
    </recommendedName>
</protein>
<organism evidence="9 10">
    <name type="scientific">Patiria miniata</name>
    <name type="common">Bat star</name>
    <name type="synonym">Asterina miniata</name>
    <dbReference type="NCBI Taxonomy" id="46514"/>
    <lineage>
        <taxon>Eukaryota</taxon>
        <taxon>Metazoa</taxon>
        <taxon>Echinodermata</taxon>
        <taxon>Eleutherozoa</taxon>
        <taxon>Asterozoa</taxon>
        <taxon>Asteroidea</taxon>
        <taxon>Valvatacea</taxon>
        <taxon>Valvatida</taxon>
        <taxon>Asterinidae</taxon>
        <taxon>Patiria</taxon>
    </lineage>
</organism>
<reference evidence="9" key="1">
    <citation type="submission" date="2022-11" db="UniProtKB">
        <authorList>
            <consortium name="EnsemblMetazoa"/>
        </authorList>
    </citation>
    <scope>IDENTIFICATION</scope>
</reference>
<evidence type="ECO:0000256" key="3">
    <source>
        <dbReference type="ARBA" id="ARBA00022803"/>
    </source>
</evidence>
<dbReference type="GO" id="GO:0005634">
    <property type="term" value="C:nucleus"/>
    <property type="evidence" value="ECO:0007669"/>
    <property type="project" value="UniProtKB-ARBA"/>
</dbReference>
<evidence type="ECO:0000256" key="5">
    <source>
        <dbReference type="ARBA" id="ARBA00064040"/>
    </source>
</evidence>
<dbReference type="InterPro" id="IPR041243">
    <property type="entry name" value="STI1/HOP_DP"/>
</dbReference>
<dbReference type="GO" id="GO:1902494">
    <property type="term" value="C:catalytic complex"/>
    <property type="evidence" value="ECO:0007669"/>
    <property type="project" value="UniProtKB-ARBA"/>
</dbReference>
<dbReference type="SUPFAM" id="SSF48452">
    <property type="entry name" value="TPR-like"/>
    <property type="match status" value="1"/>
</dbReference>
<dbReference type="FunFam" id="1.25.40.10:FF:000112">
    <property type="entry name" value="FAM10 family protein"/>
    <property type="match status" value="1"/>
</dbReference>
<evidence type="ECO:0000256" key="4">
    <source>
        <dbReference type="ARBA" id="ARBA00037033"/>
    </source>
</evidence>
<comment type="function">
    <text evidence="4">One HIP oligomer binds the ATPase domains of at least two HSC70 molecules dependent on activation of the HSC70 ATPase by HSP40. Stabilizes the ADP state of HSC70 that has a high affinity for substrate protein. Through its own chaperone activity, it may contribute to the interaction of HSC70 with various target proteins.</text>
</comment>
<feature type="repeat" description="TPR" evidence="6">
    <location>
        <begin position="141"/>
        <end position="174"/>
    </location>
</feature>
<feature type="domain" description="STI1" evidence="8">
    <location>
        <begin position="377"/>
        <end position="416"/>
    </location>
</feature>
<name>A0A913ZVP8_PATMI</name>
<dbReference type="Proteomes" id="UP000887568">
    <property type="component" value="Unplaced"/>
</dbReference>
<dbReference type="InterPro" id="IPR019734">
    <property type="entry name" value="TPR_rpt"/>
</dbReference>
<dbReference type="PANTHER" id="PTHR45883:SF2">
    <property type="entry name" value="HSC70-INTERACTING PROTEIN"/>
    <property type="match status" value="1"/>
</dbReference>
<dbReference type="Pfam" id="PF17830">
    <property type="entry name" value="STI1-HOP_DP"/>
    <property type="match status" value="1"/>
</dbReference>
<keyword evidence="10" id="KW-1185">Reference proteome</keyword>
<dbReference type="Gene3D" id="6.10.250.3420">
    <property type="match status" value="1"/>
</dbReference>
<dbReference type="Pfam" id="PF18253">
    <property type="entry name" value="HipN"/>
    <property type="match status" value="1"/>
</dbReference>
<dbReference type="InterPro" id="IPR011990">
    <property type="entry name" value="TPR-like_helical_dom_sf"/>
</dbReference>
<dbReference type="GeneID" id="119727660"/>
<dbReference type="OMA" id="YEKRRYK"/>
<feature type="compositionally biased region" description="Pro residues" evidence="7">
    <location>
        <begin position="431"/>
        <end position="442"/>
    </location>
</feature>
<dbReference type="FunFam" id="6.10.250.3420:FF:000001">
    <property type="entry name" value="Hsc70-interacting protein-like protein"/>
    <property type="match status" value="1"/>
</dbReference>
<evidence type="ECO:0000256" key="1">
    <source>
        <dbReference type="ARBA" id="ARBA00009015"/>
    </source>
</evidence>
<evidence type="ECO:0000256" key="6">
    <source>
        <dbReference type="PROSITE-ProRule" id="PRU00339"/>
    </source>
</evidence>
<dbReference type="PROSITE" id="PS50005">
    <property type="entry name" value="TPR"/>
    <property type="match status" value="2"/>
</dbReference>